<keyword evidence="3" id="KW-1185">Reference proteome</keyword>
<dbReference type="OrthoDB" id="5865668at2759"/>
<dbReference type="AlphaFoldDB" id="A0A016TEG8"/>
<keyword evidence="1" id="KW-0812">Transmembrane</keyword>
<comment type="caution">
    <text evidence="2">The sequence shown here is derived from an EMBL/GenBank/DDBJ whole genome shotgun (WGS) entry which is preliminary data.</text>
</comment>
<accession>A0A016TEG8</accession>
<sequence>MTECINAKSKIFPVYAVLIPGRSETDCETLSGAFWAEVWSSIALCFISIIISCVQIRYTLVLYKHMRHRQREVFVEESSEQWYGKCRRMASSIWRLTLRTSAFLSAPGPSLFGAQNIYQGTKIYTLV</sequence>
<organism evidence="2 3">
    <name type="scientific">Ancylostoma ceylanicum</name>
    <dbReference type="NCBI Taxonomy" id="53326"/>
    <lineage>
        <taxon>Eukaryota</taxon>
        <taxon>Metazoa</taxon>
        <taxon>Ecdysozoa</taxon>
        <taxon>Nematoda</taxon>
        <taxon>Chromadorea</taxon>
        <taxon>Rhabditida</taxon>
        <taxon>Rhabditina</taxon>
        <taxon>Rhabditomorpha</taxon>
        <taxon>Strongyloidea</taxon>
        <taxon>Ancylostomatidae</taxon>
        <taxon>Ancylostomatinae</taxon>
        <taxon>Ancylostoma</taxon>
    </lineage>
</organism>
<name>A0A016TEG8_9BILA</name>
<proteinExistence type="predicted"/>
<protein>
    <submittedName>
        <fullName evidence="2">Uncharacterized protein</fullName>
    </submittedName>
</protein>
<gene>
    <name evidence="2" type="primary">Acey_s0111.g264</name>
    <name evidence="2" type="ORF">Y032_0111g264</name>
</gene>
<feature type="transmembrane region" description="Helical" evidence="1">
    <location>
        <begin position="38"/>
        <end position="60"/>
    </location>
</feature>
<dbReference type="Proteomes" id="UP000024635">
    <property type="component" value="Unassembled WGS sequence"/>
</dbReference>
<reference evidence="3" key="1">
    <citation type="journal article" date="2015" name="Nat. Genet.">
        <title>The genome and transcriptome of the zoonotic hookworm Ancylostoma ceylanicum identify infection-specific gene families.</title>
        <authorList>
            <person name="Schwarz E.M."/>
            <person name="Hu Y."/>
            <person name="Antoshechkin I."/>
            <person name="Miller M.M."/>
            <person name="Sternberg P.W."/>
            <person name="Aroian R.V."/>
        </authorList>
    </citation>
    <scope>NUCLEOTIDE SEQUENCE</scope>
    <source>
        <strain evidence="3">HY135</strain>
    </source>
</reference>
<keyword evidence="1" id="KW-1133">Transmembrane helix</keyword>
<evidence type="ECO:0000256" key="1">
    <source>
        <dbReference type="SAM" id="Phobius"/>
    </source>
</evidence>
<keyword evidence="1" id="KW-0472">Membrane</keyword>
<evidence type="ECO:0000313" key="3">
    <source>
        <dbReference type="Proteomes" id="UP000024635"/>
    </source>
</evidence>
<dbReference type="EMBL" id="JARK01001447">
    <property type="protein sequence ID" value="EYC01052.1"/>
    <property type="molecule type" value="Genomic_DNA"/>
</dbReference>
<evidence type="ECO:0000313" key="2">
    <source>
        <dbReference type="EMBL" id="EYC01052.1"/>
    </source>
</evidence>